<protein>
    <submittedName>
        <fullName evidence="2">Uncharacterized protein</fullName>
    </submittedName>
</protein>
<name>A0A0C2M7D5_THEKT</name>
<dbReference type="Proteomes" id="UP000031668">
    <property type="component" value="Unassembled WGS sequence"/>
</dbReference>
<accession>A0A0C2M7D5</accession>
<dbReference type="EMBL" id="JWZT01005709">
    <property type="protein sequence ID" value="KII60289.1"/>
    <property type="molecule type" value="Genomic_DNA"/>
</dbReference>
<evidence type="ECO:0000313" key="2">
    <source>
        <dbReference type="EMBL" id="KII60289.1"/>
    </source>
</evidence>
<evidence type="ECO:0000313" key="3">
    <source>
        <dbReference type="Proteomes" id="UP000031668"/>
    </source>
</evidence>
<comment type="caution">
    <text evidence="2">The sequence shown here is derived from an EMBL/GenBank/DDBJ whole genome shotgun (WGS) entry which is preliminary data.</text>
</comment>
<reference evidence="2 3" key="1">
    <citation type="journal article" date="2014" name="Genome Biol. Evol.">
        <title>The genome of the myxosporean Thelohanellus kitauei shows adaptations to nutrient acquisition within its fish host.</title>
        <authorList>
            <person name="Yang Y."/>
            <person name="Xiong J."/>
            <person name="Zhou Z."/>
            <person name="Huo F."/>
            <person name="Miao W."/>
            <person name="Ran C."/>
            <person name="Liu Y."/>
            <person name="Zhang J."/>
            <person name="Feng J."/>
            <person name="Wang M."/>
            <person name="Wang M."/>
            <person name="Wang L."/>
            <person name="Yao B."/>
        </authorList>
    </citation>
    <scope>NUCLEOTIDE SEQUENCE [LARGE SCALE GENOMIC DNA]</scope>
    <source>
        <strain evidence="2">Wuqing</strain>
    </source>
</reference>
<dbReference type="AlphaFoldDB" id="A0A0C2M7D5"/>
<keyword evidence="3" id="KW-1185">Reference proteome</keyword>
<evidence type="ECO:0000256" key="1">
    <source>
        <dbReference type="SAM" id="MobiDB-lite"/>
    </source>
</evidence>
<gene>
    <name evidence="2" type="ORF">RF11_15387</name>
</gene>
<proteinExistence type="predicted"/>
<feature type="region of interest" description="Disordered" evidence="1">
    <location>
        <begin position="110"/>
        <end position="138"/>
    </location>
</feature>
<feature type="region of interest" description="Disordered" evidence="1">
    <location>
        <begin position="166"/>
        <end position="212"/>
    </location>
</feature>
<sequence>MSCKNERTEQEYFPQDKIRLIPSMDISHDPSENTNIKWPTSDPAELHGARSKDVFLSSSGESFNYYKLISGATHQKNGQCICSHRPNLESNTSSNPQPLQLGCKRSIRMNNNSQRRRVGSPRRPNLEQGNEPNIFNGINLGEQRTTLPIDSDATCVLDRSHSSCAPLITDPQTNTHPHDHHPYLPQIEVEGDDESSGASTDLKEKKKQKRRRNKALLKELEKMIRGDSDKSKSETEILECCEGALDELRETTIYHVNKNLEVQERLIDILQEIRNEILPNSRK</sequence>
<organism evidence="2 3">
    <name type="scientific">Thelohanellus kitauei</name>
    <name type="common">Myxosporean</name>
    <dbReference type="NCBI Taxonomy" id="669202"/>
    <lineage>
        <taxon>Eukaryota</taxon>
        <taxon>Metazoa</taxon>
        <taxon>Cnidaria</taxon>
        <taxon>Myxozoa</taxon>
        <taxon>Myxosporea</taxon>
        <taxon>Bivalvulida</taxon>
        <taxon>Platysporina</taxon>
        <taxon>Myxobolidae</taxon>
        <taxon>Thelohanellus</taxon>
    </lineage>
</organism>